<evidence type="ECO:0000256" key="6">
    <source>
        <dbReference type="ARBA" id="ARBA00022737"/>
    </source>
</evidence>
<keyword evidence="10" id="KW-0496">Mitochondrion</keyword>
<comment type="subcellular location">
    <subcellularLocation>
        <location evidence="2">Mitochondrion</location>
    </subcellularLocation>
    <subcellularLocation>
        <location evidence="1">Nucleus</location>
    </subcellularLocation>
</comment>
<comment type="caution">
    <text evidence="17">The sequence shown here is derived from an EMBL/GenBank/DDBJ whole genome shotgun (WGS) entry which is preliminary data.</text>
</comment>
<name>A0AAN9B0U3_9CAEN</name>
<dbReference type="Proteomes" id="UP001374579">
    <property type="component" value="Unassembled WGS sequence"/>
</dbReference>
<dbReference type="SMART" id="SM00360">
    <property type="entry name" value="RRM"/>
    <property type="match status" value="2"/>
</dbReference>
<dbReference type="PANTHER" id="PTHR48033">
    <property type="entry name" value="RNA-BINDING (RRM/RBD/RNP MOTIFS) FAMILY PROTEIN"/>
    <property type="match status" value="1"/>
</dbReference>
<dbReference type="PROSITE" id="PS50102">
    <property type="entry name" value="RRM"/>
    <property type="match status" value="2"/>
</dbReference>
<feature type="compositionally biased region" description="Low complexity" evidence="15">
    <location>
        <begin position="376"/>
        <end position="391"/>
    </location>
</feature>
<keyword evidence="8" id="KW-0805">Transcription regulation</keyword>
<feature type="domain" description="RRM" evidence="16">
    <location>
        <begin position="107"/>
        <end position="183"/>
    </location>
</feature>
<dbReference type="Gene3D" id="3.30.70.330">
    <property type="match status" value="2"/>
</dbReference>
<keyword evidence="9" id="KW-0238">DNA-binding</keyword>
<evidence type="ECO:0000256" key="15">
    <source>
        <dbReference type="SAM" id="MobiDB-lite"/>
    </source>
</evidence>
<feature type="region of interest" description="Disordered" evidence="15">
    <location>
        <begin position="373"/>
        <end position="434"/>
    </location>
</feature>
<dbReference type="InterPro" id="IPR035979">
    <property type="entry name" value="RBD_domain_sf"/>
</dbReference>
<keyword evidence="18" id="KW-1185">Reference proteome</keyword>
<keyword evidence="13" id="KW-0539">Nucleus</keyword>
<evidence type="ECO:0000256" key="1">
    <source>
        <dbReference type="ARBA" id="ARBA00004123"/>
    </source>
</evidence>
<dbReference type="EMBL" id="JBAMIC010000014">
    <property type="protein sequence ID" value="KAK7096546.1"/>
    <property type="molecule type" value="Genomic_DNA"/>
</dbReference>
<evidence type="ECO:0000256" key="12">
    <source>
        <dbReference type="ARBA" id="ARBA00023187"/>
    </source>
</evidence>
<protein>
    <recommendedName>
        <fullName evidence="3">TAR DNA-binding protein 43</fullName>
    </recommendedName>
</protein>
<feature type="domain" description="RRM" evidence="16">
    <location>
        <begin position="216"/>
        <end position="287"/>
    </location>
</feature>
<dbReference type="GO" id="GO:0003690">
    <property type="term" value="F:double-stranded DNA binding"/>
    <property type="evidence" value="ECO:0007669"/>
    <property type="project" value="UniProtKB-ARBA"/>
</dbReference>
<feature type="compositionally biased region" description="Gly residues" evidence="15">
    <location>
        <begin position="300"/>
        <end position="337"/>
    </location>
</feature>
<dbReference type="Pfam" id="PF00076">
    <property type="entry name" value="RRM_1"/>
    <property type="match status" value="2"/>
</dbReference>
<evidence type="ECO:0000256" key="13">
    <source>
        <dbReference type="ARBA" id="ARBA00023242"/>
    </source>
</evidence>
<dbReference type="GO" id="GO:0010468">
    <property type="term" value="P:regulation of gene expression"/>
    <property type="evidence" value="ECO:0007669"/>
    <property type="project" value="TreeGrafter"/>
</dbReference>
<dbReference type="GO" id="GO:0005654">
    <property type="term" value="C:nucleoplasm"/>
    <property type="evidence" value="ECO:0007669"/>
    <property type="project" value="TreeGrafter"/>
</dbReference>
<evidence type="ECO:0000259" key="16">
    <source>
        <dbReference type="PROSITE" id="PS50102"/>
    </source>
</evidence>
<dbReference type="FunFam" id="3.30.70.330:FF:000098">
    <property type="entry name" value="TAR DNA-binding protein 43"/>
    <property type="match status" value="1"/>
</dbReference>
<dbReference type="GO" id="GO:0006397">
    <property type="term" value="P:mRNA processing"/>
    <property type="evidence" value="ECO:0007669"/>
    <property type="project" value="UniProtKB-KW"/>
</dbReference>
<proteinExistence type="predicted"/>
<keyword evidence="4" id="KW-0678">Repressor</keyword>
<sequence length="434" mass="46169">MSQFIQVCEDVSDEPIEIPSEDDGTLLLTTLSAQFPSASGLKYKAESGAFRGIRLADGVLYPPDGLWGNHQYIAVFPKTDQNKRKGEDGFGDSQAAKMKRTTSKVCSDLIVLGLPWKSTEDDLKSYFSQFGELLLVQVKRDTRTGQSKGFGFIRFGEPESQVKCMSQRHMIDGRWCDVTIPNSKDHSSAQRSESDPWQQYWAPQTRNEGQNQMMNRKVFIGRCTEDISTDDLRSYFCKFGEVVDVFIPKPFRAFAFVTFADADIAQSLCGDDHIIKGTSVHISNAAPKSFDKSGGPKANFGGGGGFGQQGGGGGGGFGSQGGLGRGGGPGQGKGNGDGPLPNNLGMNLLNSAMLAAAQAMLSGQSAGWGAMGVPNQQAGATDQQAQGANQGFGSQQAMATQQSTPGNSWWGTDSTTSGAYSGWGSHGGRSGGWN</sequence>
<gene>
    <name evidence="17" type="ORF">V1264_005830</name>
</gene>
<dbReference type="CDD" id="cd12321">
    <property type="entry name" value="RRM1_TDP43"/>
    <property type="match status" value="1"/>
</dbReference>
<keyword evidence="7 14" id="KW-0694">RNA-binding</keyword>
<dbReference type="CDD" id="cd12322">
    <property type="entry name" value="RRM2_TDP43"/>
    <property type="match status" value="1"/>
</dbReference>
<evidence type="ECO:0000313" key="17">
    <source>
        <dbReference type="EMBL" id="KAK7096546.1"/>
    </source>
</evidence>
<feature type="compositionally biased region" description="Gly residues" evidence="15">
    <location>
        <begin position="424"/>
        <end position="434"/>
    </location>
</feature>
<evidence type="ECO:0000256" key="10">
    <source>
        <dbReference type="ARBA" id="ARBA00023128"/>
    </source>
</evidence>
<keyword evidence="5" id="KW-0507">mRNA processing</keyword>
<evidence type="ECO:0000256" key="9">
    <source>
        <dbReference type="ARBA" id="ARBA00023125"/>
    </source>
</evidence>
<dbReference type="GO" id="GO:0000785">
    <property type="term" value="C:chromatin"/>
    <property type="evidence" value="ECO:0007669"/>
    <property type="project" value="TreeGrafter"/>
</dbReference>
<evidence type="ECO:0000256" key="2">
    <source>
        <dbReference type="ARBA" id="ARBA00004173"/>
    </source>
</evidence>
<organism evidence="17 18">
    <name type="scientific">Littorina saxatilis</name>
    <dbReference type="NCBI Taxonomy" id="31220"/>
    <lineage>
        <taxon>Eukaryota</taxon>
        <taxon>Metazoa</taxon>
        <taxon>Spiralia</taxon>
        <taxon>Lophotrochozoa</taxon>
        <taxon>Mollusca</taxon>
        <taxon>Gastropoda</taxon>
        <taxon>Caenogastropoda</taxon>
        <taxon>Littorinimorpha</taxon>
        <taxon>Littorinoidea</taxon>
        <taxon>Littorinidae</taxon>
        <taxon>Littorina</taxon>
    </lineage>
</organism>
<keyword evidence="11" id="KW-0804">Transcription</keyword>
<dbReference type="FunFam" id="3.30.70.330:FF:000107">
    <property type="entry name" value="TAR DNA-binding protein 43"/>
    <property type="match status" value="1"/>
</dbReference>
<keyword evidence="6" id="KW-0677">Repeat</keyword>
<dbReference type="InterPro" id="IPR041105">
    <property type="entry name" value="TDP-43_N"/>
</dbReference>
<evidence type="ECO:0000256" key="14">
    <source>
        <dbReference type="PROSITE-ProRule" id="PRU00176"/>
    </source>
</evidence>
<evidence type="ECO:0000256" key="5">
    <source>
        <dbReference type="ARBA" id="ARBA00022664"/>
    </source>
</evidence>
<dbReference type="Pfam" id="PF18694">
    <property type="entry name" value="TDP-43_N"/>
    <property type="match status" value="1"/>
</dbReference>
<feature type="compositionally biased region" description="Polar residues" evidence="15">
    <location>
        <begin position="392"/>
        <end position="419"/>
    </location>
</feature>
<feature type="region of interest" description="Disordered" evidence="15">
    <location>
        <begin position="285"/>
        <end position="342"/>
    </location>
</feature>
<reference evidence="17 18" key="1">
    <citation type="submission" date="2024-02" db="EMBL/GenBank/DDBJ databases">
        <title>Chromosome-scale genome assembly of the rough periwinkle Littorina saxatilis.</title>
        <authorList>
            <person name="De Jode A."/>
            <person name="Faria R."/>
            <person name="Formenti G."/>
            <person name="Sims Y."/>
            <person name="Smith T.P."/>
            <person name="Tracey A."/>
            <person name="Wood J.M.D."/>
            <person name="Zagrodzka Z.B."/>
            <person name="Johannesson K."/>
            <person name="Butlin R.K."/>
            <person name="Leder E.H."/>
        </authorList>
    </citation>
    <scope>NUCLEOTIDE SEQUENCE [LARGE SCALE GENOMIC DNA]</scope>
    <source>
        <strain evidence="17">Snail1</strain>
        <tissue evidence="17">Muscle</tissue>
    </source>
</reference>
<evidence type="ECO:0000256" key="3">
    <source>
        <dbReference type="ARBA" id="ARBA00018889"/>
    </source>
</evidence>
<accession>A0AAN9B0U3</accession>
<evidence type="ECO:0000256" key="7">
    <source>
        <dbReference type="ARBA" id="ARBA00022884"/>
    </source>
</evidence>
<dbReference type="GO" id="GO:0005739">
    <property type="term" value="C:mitochondrion"/>
    <property type="evidence" value="ECO:0007669"/>
    <property type="project" value="UniProtKB-SubCell"/>
</dbReference>
<dbReference type="SUPFAM" id="SSF54928">
    <property type="entry name" value="RNA-binding domain, RBD"/>
    <property type="match status" value="2"/>
</dbReference>
<dbReference type="AlphaFoldDB" id="A0AAN9B0U3"/>
<dbReference type="InterPro" id="IPR000504">
    <property type="entry name" value="RRM_dom"/>
</dbReference>
<dbReference type="GO" id="GO:0008380">
    <property type="term" value="P:RNA splicing"/>
    <property type="evidence" value="ECO:0007669"/>
    <property type="project" value="UniProtKB-KW"/>
</dbReference>
<evidence type="ECO:0000313" key="18">
    <source>
        <dbReference type="Proteomes" id="UP001374579"/>
    </source>
</evidence>
<evidence type="ECO:0000256" key="4">
    <source>
        <dbReference type="ARBA" id="ARBA00022491"/>
    </source>
</evidence>
<dbReference type="PANTHER" id="PTHR48033:SF9">
    <property type="entry name" value="TAR DNA-BINDING PROTEIN 43"/>
    <property type="match status" value="1"/>
</dbReference>
<evidence type="ECO:0000256" key="8">
    <source>
        <dbReference type="ARBA" id="ARBA00023015"/>
    </source>
</evidence>
<dbReference type="GO" id="GO:0003723">
    <property type="term" value="F:RNA binding"/>
    <property type="evidence" value="ECO:0007669"/>
    <property type="project" value="UniProtKB-UniRule"/>
</dbReference>
<evidence type="ECO:0000256" key="11">
    <source>
        <dbReference type="ARBA" id="ARBA00023163"/>
    </source>
</evidence>
<dbReference type="CDD" id="cd19609">
    <property type="entry name" value="NTD_TDP-43"/>
    <property type="match status" value="1"/>
</dbReference>
<keyword evidence="12" id="KW-0508">mRNA splicing</keyword>
<dbReference type="InterPro" id="IPR012677">
    <property type="entry name" value="Nucleotide-bd_a/b_plait_sf"/>
</dbReference>